<dbReference type="EMBL" id="CP091511">
    <property type="protein sequence ID" value="UOO89701.1"/>
    <property type="molecule type" value="Genomic_DNA"/>
</dbReference>
<dbReference type="RefSeq" id="WP_187119845.1">
    <property type="nucleotide sequence ID" value="NZ_CABKVG010000007.1"/>
</dbReference>
<dbReference type="Proteomes" id="UP000832011">
    <property type="component" value="Chromosome"/>
</dbReference>
<evidence type="ECO:0000313" key="2">
    <source>
        <dbReference type="Proteomes" id="UP000832011"/>
    </source>
</evidence>
<evidence type="ECO:0000313" key="1">
    <source>
        <dbReference type="EMBL" id="UOO89701.1"/>
    </source>
</evidence>
<keyword evidence="2" id="KW-1185">Reference proteome</keyword>
<proteinExistence type="predicted"/>
<reference evidence="1 2" key="1">
    <citation type="journal article" date="2022" name="Res Sq">
        <title>Evolution of multicellular longitudinally dividing oral cavity symbionts (Neisseriaceae).</title>
        <authorList>
            <person name="Nyongesa S."/>
            <person name="Weber P."/>
            <person name="Bernet E."/>
            <person name="Pullido F."/>
            <person name="Nieckarz M."/>
            <person name="Delaby M."/>
            <person name="Nieves C."/>
            <person name="Viehboeck T."/>
            <person name="Krause N."/>
            <person name="Rivera-Millot A."/>
            <person name="Nakamura A."/>
            <person name="Vischer N."/>
            <person name="VanNieuwenhze M."/>
            <person name="Brun Y."/>
            <person name="Cava F."/>
            <person name="Bulgheresi S."/>
            <person name="Veyrier F."/>
        </authorList>
    </citation>
    <scope>NUCLEOTIDE SEQUENCE [LARGE SCALE GENOMIC DNA]</scope>
    <source>
        <strain evidence="1 2">SN4</strain>
    </source>
</reference>
<gene>
    <name evidence="1" type="ORF">LVJ82_01550</name>
</gene>
<dbReference type="InterPro" id="IPR054636">
    <property type="entry name" value="CydP"/>
</dbReference>
<sequence length="51" mass="5870">MRKNRLAKEIAVILVIKIALLLTIKAVWFDKPTIPKNYTPEVQQHLLGTDQ</sequence>
<protein>
    <submittedName>
        <fullName evidence="1">Uncharacterized protein</fullName>
    </submittedName>
</protein>
<organism evidence="1 2">
    <name type="scientific">Vitreoscilla massiliensis</name>
    <dbReference type="NCBI Taxonomy" id="1689272"/>
    <lineage>
        <taxon>Bacteria</taxon>
        <taxon>Pseudomonadati</taxon>
        <taxon>Pseudomonadota</taxon>
        <taxon>Betaproteobacteria</taxon>
        <taxon>Neisseriales</taxon>
        <taxon>Neisseriaceae</taxon>
        <taxon>Vitreoscilla</taxon>
    </lineage>
</organism>
<accession>A0ABY4E1R6</accession>
<name>A0ABY4E1R6_9NEIS</name>
<dbReference type="NCBIfam" id="NF045611">
    <property type="entry name" value="small_CydP"/>
    <property type="match status" value="1"/>
</dbReference>